<dbReference type="Pfam" id="PF02567">
    <property type="entry name" value="PhzC-PhzF"/>
    <property type="match status" value="1"/>
</dbReference>
<dbReference type="PANTHER" id="PTHR13774">
    <property type="entry name" value="PHENAZINE BIOSYNTHESIS PROTEIN"/>
    <property type="match status" value="1"/>
</dbReference>
<dbReference type="InterPro" id="IPR003719">
    <property type="entry name" value="Phenazine_PhzF-like"/>
</dbReference>
<dbReference type="AlphaFoldDB" id="A0A161K070"/>
<accession>A0A161K070</accession>
<gene>
    <name evidence="3" type="ORF">MGWOODY_Tha2840</name>
</gene>
<evidence type="ECO:0000256" key="2">
    <source>
        <dbReference type="ARBA" id="ARBA00023235"/>
    </source>
</evidence>
<proteinExistence type="inferred from homology"/>
<keyword evidence="2 3" id="KW-0413">Isomerase</keyword>
<sequence length="273" mass="29984">MDLPLYQVDAFILPDVNRFSGNPAAVVPLREWISDAAMQDIAAENNLAETAFFVLDQDDVYHIRWFTPTTEVDLCGHATLAAAHVIALALGDERDQIPFRCLAGELVVNVIDDVEPTFELDFPRRDATLVTDQALIDLLEQALGQTIISVSASRDTLVQLENEAAVAACAPDFALLAKIDSFAVMVTAPADDEALDFVCRFFAPRQGVNEDPVTGSSYCTLAPYWAERLNSDVLKARQLSKRGGEVSLEVIDERVLISGQTYHYLQGVIRLPS</sequence>
<dbReference type="SUPFAM" id="SSF54506">
    <property type="entry name" value="Diaminopimelate epimerase-like"/>
    <property type="match status" value="1"/>
</dbReference>
<reference evidence="3" key="1">
    <citation type="submission" date="2015-10" db="EMBL/GenBank/DDBJ databases">
        <authorList>
            <person name="Gilbert D.G."/>
        </authorList>
    </citation>
    <scope>NUCLEOTIDE SEQUENCE</scope>
</reference>
<dbReference type="PANTHER" id="PTHR13774:SF17">
    <property type="entry name" value="PHENAZINE BIOSYNTHESIS-LIKE DOMAIN-CONTAINING PROTEIN"/>
    <property type="match status" value="1"/>
</dbReference>
<dbReference type="NCBIfam" id="TIGR00654">
    <property type="entry name" value="PhzF_family"/>
    <property type="match status" value="1"/>
</dbReference>
<evidence type="ECO:0000256" key="1">
    <source>
        <dbReference type="ARBA" id="ARBA00008270"/>
    </source>
</evidence>
<dbReference type="Gene3D" id="3.10.310.10">
    <property type="entry name" value="Diaminopimelate Epimerase, Chain A, domain 1"/>
    <property type="match status" value="2"/>
</dbReference>
<protein>
    <submittedName>
        <fullName evidence="3">Uncharacterized isomerase yddE, PhzC-PhzF family</fullName>
    </submittedName>
</protein>
<dbReference type="PIRSF" id="PIRSF016184">
    <property type="entry name" value="PhzC_PhzF"/>
    <property type="match status" value="1"/>
</dbReference>
<dbReference type="GO" id="GO:0005737">
    <property type="term" value="C:cytoplasm"/>
    <property type="evidence" value="ECO:0007669"/>
    <property type="project" value="TreeGrafter"/>
</dbReference>
<comment type="similarity">
    <text evidence="1">Belongs to the PhzF family.</text>
</comment>
<name>A0A161K070_9ZZZZ</name>
<dbReference type="EMBL" id="CZQC01000072">
    <property type="protein sequence ID" value="CUS42966.1"/>
    <property type="molecule type" value="Genomic_DNA"/>
</dbReference>
<dbReference type="GO" id="GO:0016853">
    <property type="term" value="F:isomerase activity"/>
    <property type="evidence" value="ECO:0007669"/>
    <property type="project" value="UniProtKB-KW"/>
</dbReference>
<evidence type="ECO:0000313" key="3">
    <source>
        <dbReference type="EMBL" id="CUS42966.1"/>
    </source>
</evidence>
<organism evidence="3">
    <name type="scientific">hydrothermal vent metagenome</name>
    <dbReference type="NCBI Taxonomy" id="652676"/>
    <lineage>
        <taxon>unclassified sequences</taxon>
        <taxon>metagenomes</taxon>
        <taxon>ecological metagenomes</taxon>
    </lineage>
</organism>